<gene>
    <name evidence="17" type="primary">Ci-TLR1</name>
</gene>
<evidence type="ECO:0000256" key="8">
    <source>
        <dbReference type="ARBA" id="ARBA00022859"/>
    </source>
</evidence>
<proteinExistence type="evidence at transcript level"/>
<feature type="domain" description="TIR" evidence="16">
    <location>
        <begin position="731"/>
        <end position="880"/>
    </location>
</feature>
<evidence type="ECO:0000256" key="13">
    <source>
        <dbReference type="ARBA" id="ARBA00023198"/>
    </source>
</evidence>
<dbReference type="Gene3D" id="3.80.10.10">
    <property type="entry name" value="Ribonuclease Inhibitor"/>
    <property type="match status" value="4"/>
</dbReference>
<evidence type="ECO:0000256" key="1">
    <source>
        <dbReference type="ARBA" id="ARBA00004479"/>
    </source>
</evidence>
<dbReference type="Pfam" id="PF01582">
    <property type="entry name" value="TIR"/>
    <property type="match status" value="1"/>
</dbReference>
<dbReference type="AlphaFoldDB" id="C9K4U8"/>
<dbReference type="InterPro" id="IPR017241">
    <property type="entry name" value="Toll-like_receptor"/>
</dbReference>
<dbReference type="InterPro" id="IPR003591">
    <property type="entry name" value="Leu-rich_rpt_typical-subtyp"/>
</dbReference>
<keyword evidence="9 14" id="KW-1133">Transmembrane helix</keyword>
<keyword evidence="12" id="KW-0325">Glycoprotein</keyword>
<keyword evidence="6 15" id="KW-0732">Signal</keyword>
<dbReference type="EMBL" id="AB495261">
    <property type="protein sequence ID" value="BAI43697.1"/>
    <property type="molecule type" value="mRNA"/>
</dbReference>
<name>C9K4U8_CIOIN</name>
<dbReference type="PIRSF" id="PIRSF037595">
    <property type="entry name" value="Toll-like_receptor"/>
    <property type="match status" value="1"/>
</dbReference>
<keyword evidence="4" id="KW-0433">Leucine-rich repeat</keyword>
<dbReference type="GO" id="GO:0002224">
    <property type="term" value="P:toll-like receptor signaling pathway"/>
    <property type="evidence" value="ECO:0007669"/>
    <property type="project" value="InterPro"/>
</dbReference>
<dbReference type="PANTHER" id="PTHR24365:SF541">
    <property type="entry name" value="PROTEIN TOLL-RELATED"/>
    <property type="match status" value="1"/>
</dbReference>
<comment type="similarity">
    <text evidence="2">Belongs to the Toll-like receptor family.</text>
</comment>
<dbReference type="SMART" id="SM00369">
    <property type="entry name" value="LRR_TYP"/>
    <property type="match status" value="7"/>
</dbReference>
<evidence type="ECO:0000256" key="3">
    <source>
        <dbReference type="ARBA" id="ARBA00022588"/>
    </source>
</evidence>
<evidence type="ECO:0000313" key="17">
    <source>
        <dbReference type="EMBL" id="BAI43697.1"/>
    </source>
</evidence>
<evidence type="ECO:0000256" key="12">
    <source>
        <dbReference type="ARBA" id="ARBA00023180"/>
    </source>
</evidence>
<dbReference type="KEGG" id="cin:100307060"/>
<dbReference type="PANTHER" id="PTHR24365">
    <property type="entry name" value="TOLL-LIKE RECEPTOR"/>
    <property type="match status" value="1"/>
</dbReference>
<feature type="transmembrane region" description="Helical" evidence="14">
    <location>
        <begin position="681"/>
        <end position="702"/>
    </location>
</feature>
<evidence type="ECO:0000256" key="2">
    <source>
        <dbReference type="ARBA" id="ARBA00009634"/>
    </source>
</evidence>
<evidence type="ECO:0000256" key="10">
    <source>
        <dbReference type="ARBA" id="ARBA00023136"/>
    </source>
</evidence>
<dbReference type="SMR" id="C9K4U8"/>
<evidence type="ECO:0000256" key="9">
    <source>
        <dbReference type="ARBA" id="ARBA00022989"/>
    </source>
</evidence>
<feature type="chain" id="PRO_5010392966" evidence="15">
    <location>
        <begin position="29"/>
        <end position="882"/>
    </location>
</feature>
<dbReference type="GO" id="GO:0045087">
    <property type="term" value="P:innate immune response"/>
    <property type="evidence" value="ECO:0007669"/>
    <property type="project" value="UniProtKB-KW"/>
</dbReference>
<keyword evidence="10 14" id="KW-0472">Membrane</keyword>
<keyword evidence="7" id="KW-0677">Repeat</keyword>
<dbReference type="InterPro" id="IPR000157">
    <property type="entry name" value="TIR_dom"/>
</dbReference>
<reference evidence="17" key="1">
    <citation type="journal article" date="2009" name="J. Biol. Chem.">
        <title>Toll-like receptors of the ascidian Ciona intestinalis: prototypes with hybrid functionalities of vertebrate Toll-like receptors.</title>
        <authorList>
            <person name="Sasaki N."/>
            <person name="Ogasawara M."/>
            <person name="Sekiguchi T."/>
            <person name="Kusumoto S."/>
            <person name="Satake H."/>
        </authorList>
    </citation>
    <scope>NUCLEOTIDE SEQUENCE</scope>
</reference>
<dbReference type="Gene3D" id="3.40.50.10140">
    <property type="entry name" value="Toll/interleukin-1 receptor homology (TIR) domain"/>
    <property type="match status" value="1"/>
</dbReference>
<evidence type="ECO:0000256" key="11">
    <source>
        <dbReference type="ARBA" id="ARBA00023170"/>
    </source>
</evidence>
<organism evidence="17">
    <name type="scientific">Ciona intestinalis</name>
    <name type="common">Transparent sea squirt</name>
    <name type="synonym">Ascidia intestinalis</name>
    <dbReference type="NCBI Taxonomy" id="7719"/>
    <lineage>
        <taxon>Eukaryota</taxon>
        <taxon>Metazoa</taxon>
        <taxon>Chordata</taxon>
        <taxon>Tunicata</taxon>
        <taxon>Ascidiacea</taxon>
        <taxon>Phlebobranchia</taxon>
        <taxon>Cionidae</taxon>
        <taxon>Ciona</taxon>
    </lineage>
</organism>
<comment type="subcellular location">
    <subcellularLocation>
        <location evidence="1">Membrane</location>
        <topology evidence="1">Single-pass type I membrane protein</topology>
    </subcellularLocation>
</comment>
<dbReference type="InterPro" id="IPR001611">
    <property type="entry name" value="Leu-rich_rpt"/>
</dbReference>
<dbReference type="PROSITE" id="PS51450">
    <property type="entry name" value="LRR"/>
    <property type="match status" value="2"/>
</dbReference>
<dbReference type="GeneID" id="100307060"/>
<keyword evidence="8" id="KW-0391">Immunity</keyword>
<dbReference type="InterPro" id="IPR035897">
    <property type="entry name" value="Toll_tir_struct_dom_sf"/>
</dbReference>
<evidence type="ECO:0000256" key="14">
    <source>
        <dbReference type="SAM" id="Phobius"/>
    </source>
</evidence>
<dbReference type="Pfam" id="PF13855">
    <property type="entry name" value="LRR_8"/>
    <property type="match status" value="3"/>
</dbReference>
<evidence type="ECO:0000256" key="4">
    <source>
        <dbReference type="ARBA" id="ARBA00022614"/>
    </source>
</evidence>
<dbReference type="PROSITE" id="PS50104">
    <property type="entry name" value="TIR"/>
    <property type="match status" value="1"/>
</dbReference>
<accession>C9K4U8</accession>
<dbReference type="SUPFAM" id="SSF52058">
    <property type="entry name" value="L domain-like"/>
    <property type="match status" value="2"/>
</dbReference>
<dbReference type="GO" id="GO:0016020">
    <property type="term" value="C:membrane"/>
    <property type="evidence" value="ECO:0007669"/>
    <property type="project" value="UniProtKB-SubCell"/>
</dbReference>
<dbReference type="SUPFAM" id="SSF52200">
    <property type="entry name" value="Toll/Interleukin receptor TIR domain"/>
    <property type="match status" value="1"/>
</dbReference>
<feature type="signal peptide" evidence="15">
    <location>
        <begin position="1"/>
        <end position="28"/>
    </location>
</feature>
<keyword evidence="11 17" id="KW-0675">Receptor</keyword>
<dbReference type="OrthoDB" id="1081807at2759"/>
<dbReference type="CTD" id="100307060"/>
<keyword evidence="5 14" id="KW-0812">Transmembrane</keyword>
<accession>A0A1W2VVD1</accession>
<keyword evidence="3" id="KW-0399">Innate immunity</keyword>
<dbReference type="SMART" id="SM00255">
    <property type="entry name" value="TIR"/>
    <property type="match status" value="1"/>
</dbReference>
<evidence type="ECO:0000256" key="6">
    <source>
        <dbReference type="ARBA" id="ARBA00022729"/>
    </source>
</evidence>
<keyword evidence="13" id="KW-0395">Inflammatory response</keyword>
<dbReference type="GO" id="GO:0004888">
    <property type="term" value="F:transmembrane signaling receptor activity"/>
    <property type="evidence" value="ECO:0007669"/>
    <property type="project" value="InterPro"/>
</dbReference>
<evidence type="ECO:0000259" key="16">
    <source>
        <dbReference type="PROSITE" id="PS50104"/>
    </source>
</evidence>
<dbReference type="InterPro" id="IPR032675">
    <property type="entry name" value="LRR_dom_sf"/>
</dbReference>
<evidence type="ECO:0000256" key="5">
    <source>
        <dbReference type="ARBA" id="ARBA00022692"/>
    </source>
</evidence>
<evidence type="ECO:0000256" key="7">
    <source>
        <dbReference type="ARBA" id="ARBA00022737"/>
    </source>
</evidence>
<protein>
    <submittedName>
        <fullName evidence="17">Toll-like receptor1</fullName>
    </submittedName>
</protein>
<evidence type="ECO:0000256" key="15">
    <source>
        <dbReference type="SAM" id="SignalP"/>
    </source>
</evidence>
<sequence>MYMCSDMYVRLLFLIVCAKLSSPYKVSGSPTWRSSNCSMLKLPSQDINPLYKVRCFGLSVIPTGTLPPVEIMDLSGNSLTQIESRSFQFCCASVSYTTWLSFANNFLTKVGNGSFDCFVSLKNLSLQLNSLVQLEAGTFHGLYSLETLLLKSNLLKEIPYESPKRLDNLETLDLSGNSFNSFAFGDYFSQKNKPRSLKKLYLADMDDLNIHKAPESCCGGSCRTYYEVLDFRQLYNVKMDTELFRCYHIDNLYFSEFPTLYEPSILDALRCSHVNNLHVNTGGEQAKSSSLVLTDASFKSLTYQNCNETFVRRIGLNFVRLVEVRKFVFSNIKGLEYIDLSKNQIHRVDPEAFANVDNLRGINISHNYLQSVPMIKYTYNVTLIEYIDLSWNKIFQDKISIGIVPKRFKSIYSQTKSVVLAGSWFTYAFADYGVSALESLNISHCKIGWFDLGHISQLSALPLRVMDVSYNNLLEIPIDWLKYLHHLEYFDFSGNHVVYNDEVDNAFKHHVNLTCIKFNQVLNIEQGLNTGIMFSGLMVKQLYFIRSNIRSISSSAFTGSVHLRLLDVSYNKITGLEKDIFQTNYLLEELNLRGNQIRVLDPSTFSSLVNLRSLDIENNRFLCNCDIIPLQQWIIDKLYLTVGTSRILLRNVTCSLHSSRSYVDIIEWDSEALCWKKATKIVGIVLGCLLLSTACAVFGFSVRFQALFWYEMIKSKVSYHKALPRNRSDVYEYQAYISCVPDSVDEAWVVRQLLCAIENPPYELTPMKLCFPSRDFKPGCPKMVSAANNLRLSKHALVILSKDYVANSWTRFELSMVSEMWRNSERSAESLIVVYLKRHGESLVGVERLPVLGVRRNAWLVWPTDVADRPSFWMKLRRSLAK</sequence>